<reference evidence="1 2" key="1">
    <citation type="submission" date="2014-01" db="EMBL/GenBank/DDBJ databases">
        <authorList>
            <consortium name="DOE Joint Genome Institute"/>
            <person name="Anderson I."/>
            <person name="Huntemann M."/>
            <person name="Han J."/>
            <person name="Chen A."/>
            <person name="Kyrpides N."/>
            <person name="Mavromatis K."/>
            <person name="Markowitz V."/>
            <person name="Palaniappan K."/>
            <person name="Ivanova N."/>
            <person name="Schaumberg A."/>
            <person name="Pati A."/>
            <person name="Liolios K."/>
            <person name="Nordberg H.P."/>
            <person name="Cantor M.N."/>
            <person name="Hua S.X."/>
            <person name="Woyke T."/>
        </authorList>
    </citation>
    <scope>NUCLEOTIDE SEQUENCE [LARGE SCALE GENOMIC DNA]</scope>
    <source>
        <strain evidence="1 2">XH-48</strain>
    </source>
</reference>
<proteinExistence type="predicted"/>
<gene>
    <name evidence="1" type="ORF">HALLA_18505</name>
</gene>
<dbReference type="AlphaFoldDB" id="W0JR01"/>
<dbReference type="Proteomes" id="UP000019024">
    <property type="component" value="Chromosome"/>
</dbReference>
<dbReference type="EMBL" id="CP007055">
    <property type="protein sequence ID" value="AHG01161.1"/>
    <property type="molecule type" value="Genomic_DNA"/>
</dbReference>
<dbReference type="HOGENOM" id="CLU_3282756_0_0_2"/>
<accession>W0JR01</accession>
<sequence>MGVSLIWVDMSYNSRTKLGRRQHVSADLATEFRRTEGYHD</sequence>
<evidence type="ECO:0000313" key="1">
    <source>
        <dbReference type="EMBL" id="AHG01161.1"/>
    </source>
</evidence>
<evidence type="ECO:0000313" key="2">
    <source>
        <dbReference type="Proteomes" id="UP000019024"/>
    </source>
</evidence>
<keyword evidence="2" id="KW-1185">Reference proteome</keyword>
<protein>
    <submittedName>
        <fullName evidence="1">Uncharacterized protein</fullName>
    </submittedName>
</protein>
<organism evidence="1 2">
    <name type="scientific">Halostagnicola larsenii XH-48</name>
    <dbReference type="NCBI Taxonomy" id="797299"/>
    <lineage>
        <taxon>Archaea</taxon>
        <taxon>Methanobacteriati</taxon>
        <taxon>Methanobacteriota</taxon>
        <taxon>Stenosarchaea group</taxon>
        <taxon>Halobacteria</taxon>
        <taxon>Halobacteriales</taxon>
        <taxon>Natrialbaceae</taxon>
        <taxon>Halostagnicola</taxon>
    </lineage>
</organism>
<dbReference type="STRING" id="797299.HALLA_18505"/>
<dbReference type="KEGG" id="hlr:HALLA_18505"/>
<name>W0JR01_9EURY</name>